<keyword evidence="2" id="KW-1185">Reference proteome</keyword>
<protein>
    <recommendedName>
        <fullName evidence="3">Transporter</fullName>
    </recommendedName>
</protein>
<sequence length="421" mass="43773">MVLPVFLILAACATPVQTYTAPQISDTGASMSTAAPLASDELAGLAVLGNPDLNAMRARAGLAEAQIFAAGLLPDPSLSLGVDAPLNGTNEVLAIAGSLGLDLAGLSTRPARLEAAKANAASVRQDIVWAEWLTRQNAKLLACRISWLEEVRQKTIQYRQVADQDLDRTLRAAGRGDIAAVEVDARRLSAADAADRDRTAESQLAAARLDLNRLLGVSPSLTILVEKPPAFSADLPAMPDLFARALELRADLKGLRDGLSAASAGVAVADASRFPLPSIAINAGRDTGNIRTLGPAVTFTLPVWNQARGDIAVAEADLSVLEAQYQARAETVRADIGSAVSAFEIARRQRADVIRGLSGIADQAARTEAAAARGDIAETSAAATRLAALDKEILADTLALSAAEASIALETALGQPLDTNK</sequence>
<evidence type="ECO:0000313" key="1">
    <source>
        <dbReference type="EMBL" id="KCZ51937.1"/>
    </source>
</evidence>
<dbReference type="OrthoDB" id="9791261at2"/>
<gene>
    <name evidence="1" type="ORF">HY29_05210</name>
</gene>
<organism evidence="1 2">
    <name type="scientific">Hyphomonas beringensis</name>
    <dbReference type="NCBI Taxonomy" id="1280946"/>
    <lineage>
        <taxon>Bacteria</taxon>
        <taxon>Pseudomonadati</taxon>
        <taxon>Pseudomonadota</taxon>
        <taxon>Alphaproteobacteria</taxon>
        <taxon>Hyphomonadales</taxon>
        <taxon>Hyphomonadaceae</taxon>
        <taxon>Hyphomonas</taxon>
    </lineage>
</organism>
<dbReference type="eggNOG" id="COG1538">
    <property type="taxonomic scope" value="Bacteria"/>
</dbReference>
<reference evidence="1 2" key="1">
    <citation type="journal article" date="2014" name="Antonie Van Leeuwenhoek">
        <title>Hyphomonas beringensis sp. nov. and Hyphomonas chukchiensis sp. nov., isolated from surface seawater of the Bering Sea and Chukchi Sea.</title>
        <authorList>
            <person name="Li C."/>
            <person name="Lai Q."/>
            <person name="Li G."/>
            <person name="Dong C."/>
            <person name="Wang J."/>
            <person name="Liao Y."/>
            <person name="Shao Z."/>
        </authorList>
    </citation>
    <scope>NUCLEOTIDE SEQUENCE [LARGE SCALE GENOMIC DNA]</scope>
    <source>
        <strain evidence="1 2">25B14_1</strain>
    </source>
</reference>
<dbReference type="AlphaFoldDB" id="A0A062U0X5"/>
<name>A0A062U0X5_9PROT</name>
<dbReference type="GO" id="GO:0015562">
    <property type="term" value="F:efflux transmembrane transporter activity"/>
    <property type="evidence" value="ECO:0007669"/>
    <property type="project" value="InterPro"/>
</dbReference>
<comment type="caution">
    <text evidence="1">The sequence shown here is derived from an EMBL/GenBank/DDBJ whole genome shotgun (WGS) entry which is preliminary data.</text>
</comment>
<dbReference type="Proteomes" id="UP000027037">
    <property type="component" value="Unassembled WGS sequence"/>
</dbReference>
<dbReference type="PATRIC" id="fig|1280946.3.peg.3133"/>
<dbReference type="PANTHER" id="PTHR30203">
    <property type="entry name" value="OUTER MEMBRANE CATION EFFLUX PROTEIN"/>
    <property type="match status" value="1"/>
</dbReference>
<dbReference type="PANTHER" id="PTHR30203:SF24">
    <property type="entry name" value="BLR4935 PROTEIN"/>
    <property type="match status" value="1"/>
</dbReference>
<dbReference type="SUPFAM" id="SSF56954">
    <property type="entry name" value="Outer membrane efflux proteins (OEP)"/>
    <property type="match status" value="1"/>
</dbReference>
<accession>A0A062U0X5</accession>
<evidence type="ECO:0000313" key="2">
    <source>
        <dbReference type="Proteomes" id="UP000027037"/>
    </source>
</evidence>
<proteinExistence type="predicted"/>
<dbReference type="STRING" id="1280946.HY29_05210"/>
<evidence type="ECO:0008006" key="3">
    <source>
        <dbReference type="Google" id="ProtNLM"/>
    </source>
</evidence>
<dbReference type="InterPro" id="IPR010131">
    <property type="entry name" value="MdtP/NodT-like"/>
</dbReference>
<dbReference type="Gene3D" id="1.20.1600.10">
    <property type="entry name" value="Outer membrane efflux proteins (OEP)"/>
    <property type="match status" value="1"/>
</dbReference>
<dbReference type="RefSeq" id="WP_051601630.1">
    <property type="nucleotide sequence ID" value="NZ_AWFF01000076.1"/>
</dbReference>
<dbReference type="EMBL" id="AWFF01000076">
    <property type="protein sequence ID" value="KCZ51937.1"/>
    <property type="molecule type" value="Genomic_DNA"/>
</dbReference>